<evidence type="ECO:0000313" key="9">
    <source>
        <dbReference type="EMBL" id="TLX63595.1"/>
    </source>
</evidence>
<sequence>MRLDRFLANLPHLSHQQARQLLAAGRVSVDGQPVRDGLHPIRVFNQVELDGEVLQTGKPARYLMLHKPRGCVSATRDPLHPTVLERVADEADRADLHIAGRLDFNTTGLMLITNDGLWSRRATLPASRLGKVYRVETEDPIDPACVEHFARGLYFRFEDLTTLPAELELLGPRLARLTLHEGRYHQVKRMFGHFGNKVTALHRESIGAVRLDPQLEPGEYRPLSAEEIAAF</sequence>
<proteinExistence type="inferred from homology"/>
<organism evidence="9 10">
    <name type="scientific">Stutzerimonas nosocomialis</name>
    <dbReference type="NCBI Taxonomy" id="1056496"/>
    <lineage>
        <taxon>Bacteria</taxon>
        <taxon>Pseudomonadati</taxon>
        <taxon>Pseudomonadota</taxon>
        <taxon>Gammaproteobacteria</taxon>
        <taxon>Pseudomonadales</taxon>
        <taxon>Pseudomonadaceae</taxon>
        <taxon>Stutzerimonas</taxon>
    </lineage>
</organism>
<dbReference type="InterPro" id="IPR020094">
    <property type="entry name" value="TruA/RsuA/RluB/E/F_N"/>
</dbReference>
<evidence type="ECO:0000256" key="1">
    <source>
        <dbReference type="ARBA" id="ARBA00008348"/>
    </source>
</evidence>
<dbReference type="InterPro" id="IPR002942">
    <property type="entry name" value="S4_RNA-bd"/>
</dbReference>
<dbReference type="PANTHER" id="PTHR47683">
    <property type="entry name" value="PSEUDOURIDINE SYNTHASE FAMILY PROTEIN-RELATED"/>
    <property type="match status" value="1"/>
</dbReference>
<dbReference type="SUPFAM" id="SSF55174">
    <property type="entry name" value="Alpha-L RNA-binding motif"/>
    <property type="match status" value="1"/>
</dbReference>
<comment type="catalytic activity">
    <reaction evidence="4">
        <text>uridine(516) in 16S rRNA = pseudouridine(516) in 16S rRNA</text>
        <dbReference type="Rhea" id="RHEA:38867"/>
        <dbReference type="Rhea" id="RHEA-COMP:10089"/>
        <dbReference type="Rhea" id="RHEA-COMP:10090"/>
        <dbReference type="ChEBI" id="CHEBI:65314"/>
        <dbReference type="ChEBI" id="CHEBI:65315"/>
        <dbReference type="EC" id="5.4.99.19"/>
    </reaction>
</comment>
<reference evidence="9 10" key="1">
    <citation type="journal article" date="2017" name="Eur. J. Clin. Microbiol. Infect. Dis.">
        <title>Uncommonly isolated clinical Pseudomonas: identification and phylogenetic assignation.</title>
        <authorList>
            <person name="Mulet M."/>
            <person name="Gomila M."/>
            <person name="Ramirez A."/>
            <person name="Cardew S."/>
            <person name="Moore E.R."/>
            <person name="Lalucat J."/>
            <person name="Garcia-Valdes E."/>
        </authorList>
    </citation>
    <scope>NUCLEOTIDE SEQUENCE [LARGE SCALE GENOMIC DNA]</scope>
    <source>
        <strain evidence="9 10">SD129</strain>
    </source>
</reference>
<evidence type="ECO:0000256" key="3">
    <source>
        <dbReference type="ARBA" id="ARBA00023235"/>
    </source>
</evidence>
<dbReference type="InterPro" id="IPR006145">
    <property type="entry name" value="PsdUridine_synth_RsuA/RluA"/>
</dbReference>
<dbReference type="Gene3D" id="3.30.70.1560">
    <property type="entry name" value="Alpha-L RNA-binding motif"/>
    <property type="match status" value="1"/>
</dbReference>
<comment type="caution">
    <text evidence="9">The sequence shown here is derived from an EMBL/GenBank/DDBJ whole genome shotgun (WGS) entry which is preliminary data.</text>
</comment>
<dbReference type="GO" id="GO:0003723">
    <property type="term" value="F:RNA binding"/>
    <property type="evidence" value="ECO:0007669"/>
    <property type="project" value="UniProtKB-KW"/>
</dbReference>
<evidence type="ECO:0000256" key="4">
    <source>
        <dbReference type="ARBA" id="ARBA00036749"/>
    </source>
</evidence>
<dbReference type="PROSITE" id="PS01149">
    <property type="entry name" value="PSI_RSU"/>
    <property type="match status" value="1"/>
</dbReference>
<dbReference type="Gene3D" id="3.10.290.10">
    <property type="entry name" value="RNA-binding S4 domain"/>
    <property type="match status" value="1"/>
</dbReference>
<keyword evidence="2 6" id="KW-0694">RNA-binding</keyword>
<dbReference type="CDD" id="cd02553">
    <property type="entry name" value="PseudoU_synth_RsuA"/>
    <property type="match status" value="1"/>
</dbReference>
<dbReference type="EC" id="5.4.99.-" evidence="7"/>
<keyword evidence="3 7" id="KW-0413">Isomerase</keyword>
<feature type="domain" description="RNA-binding S4" evidence="8">
    <location>
        <begin position="1"/>
        <end position="58"/>
    </location>
</feature>
<evidence type="ECO:0000256" key="6">
    <source>
        <dbReference type="PROSITE-ProRule" id="PRU00182"/>
    </source>
</evidence>
<dbReference type="RefSeq" id="WP_138411730.1">
    <property type="nucleotide sequence ID" value="NZ_QLAF01000041.1"/>
</dbReference>
<gene>
    <name evidence="9" type="ORF">DN820_10915</name>
</gene>
<evidence type="ECO:0000256" key="2">
    <source>
        <dbReference type="ARBA" id="ARBA00022884"/>
    </source>
</evidence>
<accession>A0A5R9QWZ6</accession>
<dbReference type="AlphaFoldDB" id="A0A5R9QWZ6"/>
<comment type="function">
    <text evidence="5">Responsible for synthesis of pseudouridine from uracil-516 in 16S ribosomal RNA.</text>
</comment>
<dbReference type="Pfam" id="PF01479">
    <property type="entry name" value="S4"/>
    <property type="match status" value="1"/>
</dbReference>
<dbReference type="CDD" id="cd00165">
    <property type="entry name" value="S4"/>
    <property type="match status" value="1"/>
</dbReference>
<dbReference type="Pfam" id="PF00849">
    <property type="entry name" value="PseudoU_synth_2"/>
    <property type="match status" value="1"/>
</dbReference>
<evidence type="ECO:0000259" key="8">
    <source>
        <dbReference type="SMART" id="SM00363"/>
    </source>
</evidence>
<dbReference type="InterPro" id="IPR018496">
    <property type="entry name" value="PsdUridine_synth_RsuA/RluB_CS"/>
</dbReference>
<dbReference type="PROSITE" id="PS50889">
    <property type="entry name" value="S4"/>
    <property type="match status" value="1"/>
</dbReference>
<name>A0A5R9QWZ6_9GAMM</name>
<dbReference type="GO" id="GO:0000455">
    <property type="term" value="P:enzyme-directed rRNA pseudouridine synthesis"/>
    <property type="evidence" value="ECO:0007669"/>
    <property type="project" value="UniProtKB-ARBA"/>
</dbReference>
<dbReference type="SMART" id="SM00363">
    <property type="entry name" value="S4"/>
    <property type="match status" value="1"/>
</dbReference>
<dbReference type="Gene3D" id="3.30.70.580">
    <property type="entry name" value="Pseudouridine synthase I, catalytic domain, N-terminal subdomain"/>
    <property type="match status" value="1"/>
</dbReference>
<dbReference type="NCBIfam" id="TIGR00093">
    <property type="entry name" value="pseudouridine synthase"/>
    <property type="match status" value="1"/>
</dbReference>
<dbReference type="GO" id="GO:0160136">
    <property type="term" value="F:16S rRNA pseudouridine(516) synthase activity"/>
    <property type="evidence" value="ECO:0007669"/>
    <property type="project" value="UniProtKB-EC"/>
</dbReference>
<comment type="similarity">
    <text evidence="1 7">Belongs to the pseudouridine synthase RsuA family.</text>
</comment>
<keyword evidence="10" id="KW-1185">Reference proteome</keyword>
<dbReference type="InterPro" id="IPR050343">
    <property type="entry name" value="RsuA_PseudoU_synthase"/>
</dbReference>
<evidence type="ECO:0000256" key="5">
    <source>
        <dbReference type="ARBA" id="ARBA00037590"/>
    </source>
</evidence>
<dbReference type="Proteomes" id="UP000306753">
    <property type="component" value="Unassembled WGS sequence"/>
</dbReference>
<dbReference type="EMBL" id="QLAG01000011">
    <property type="protein sequence ID" value="TLX63595.1"/>
    <property type="molecule type" value="Genomic_DNA"/>
</dbReference>
<dbReference type="InterPro" id="IPR036986">
    <property type="entry name" value="S4_RNA-bd_sf"/>
</dbReference>
<dbReference type="InterPro" id="IPR020103">
    <property type="entry name" value="PsdUridine_synth_cat_dom_sf"/>
</dbReference>
<dbReference type="InterPro" id="IPR000748">
    <property type="entry name" value="PsdUridine_synth_RsuA/RluB/E/F"/>
</dbReference>
<dbReference type="InterPro" id="IPR042092">
    <property type="entry name" value="PsdUridine_s_RsuA/RluB/E/F_cat"/>
</dbReference>
<protein>
    <recommendedName>
        <fullName evidence="7">Pseudouridine synthase</fullName>
        <ecNumber evidence="7">5.4.99.-</ecNumber>
    </recommendedName>
</protein>
<dbReference type="SUPFAM" id="SSF55120">
    <property type="entry name" value="Pseudouridine synthase"/>
    <property type="match status" value="1"/>
</dbReference>
<evidence type="ECO:0000256" key="7">
    <source>
        <dbReference type="RuleBase" id="RU003887"/>
    </source>
</evidence>
<evidence type="ECO:0000313" key="10">
    <source>
        <dbReference type="Proteomes" id="UP000306753"/>
    </source>
</evidence>
<dbReference type="PANTHER" id="PTHR47683:SF4">
    <property type="entry name" value="PSEUDOURIDINE SYNTHASE"/>
    <property type="match status" value="1"/>
</dbReference>